<evidence type="ECO:0000256" key="1">
    <source>
        <dbReference type="SAM" id="MobiDB-lite"/>
    </source>
</evidence>
<accession>A0AA39GB79</accession>
<evidence type="ECO:0000313" key="2">
    <source>
        <dbReference type="EMBL" id="KAK0383931.1"/>
    </source>
</evidence>
<evidence type="ECO:0000313" key="3">
    <source>
        <dbReference type="Proteomes" id="UP001175261"/>
    </source>
</evidence>
<feature type="region of interest" description="Disordered" evidence="1">
    <location>
        <begin position="136"/>
        <end position="202"/>
    </location>
</feature>
<protein>
    <submittedName>
        <fullName evidence="2">Uncharacterized protein</fullName>
    </submittedName>
</protein>
<dbReference type="AlphaFoldDB" id="A0AA39GB79"/>
<feature type="compositionally biased region" description="Acidic residues" evidence="1">
    <location>
        <begin position="170"/>
        <end position="189"/>
    </location>
</feature>
<dbReference type="PANTHER" id="PTHR40635:SF1">
    <property type="match status" value="1"/>
</dbReference>
<dbReference type="EMBL" id="JAPDFR010000008">
    <property type="protein sequence ID" value="KAK0383931.1"/>
    <property type="molecule type" value="Genomic_DNA"/>
</dbReference>
<gene>
    <name evidence="2" type="ORF">NLU13_8022</name>
</gene>
<organism evidence="2 3">
    <name type="scientific">Sarocladium strictum</name>
    <name type="common">Black bundle disease fungus</name>
    <name type="synonym">Acremonium strictum</name>
    <dbReference type="NCBI Taxonomy" id="5046"/>
    <lineage>
        <taxon>Eukaryota</taxon>
        <taxon>Fungi</taxon>
        <taxon>Dikarya</taxon>
        <taxon>Ascomycota</taxon>
        <taxon>Pezizomycotina</taxon>
        <taxon>Sordariomycetes</taxon>
        <taxon>Hypocreomycetidae</taxon>
        <taxon>Hypocreales</taxon>
        <taxon>Sarocladiaceae</taxon>
        <taxon>Sarocladium</taxon>
    </lineage>
</organism>
<name>A0AA39GB79_SARSR</name>
<comment type="caution">
    <text evidence="2">The sequence shown here is derived from an EMBL/GenBank/DDBJ whole genome shotgun (WGS) entry which is preliminary data.</text>
</comment>
<dbReference type="Proteomes" id="UP001175261">
    <property type="component" value="Unassembled WGS sequence"/>
</dbReference>
<proteinExistence type="predicted"/>
<sequence>MAPIRRYLRISKYSVLECRIYLDNPALAHSWLLNPRHQVLPRIIESIRPLVLPKLLEEKERSKKKSSKKKAVKDVVTGDDFDVSMFLTETTTRHSLLTKKKHFRDKLPARMQSNSNKLIAESDQAPVDVDDVPVLREDSDDEVGPSQLADIPLAQPRSLRKRPNRSTEENGSEEQPEDDAIEIDSDEEEPPHKRTRGLGDYGADEDEKKKLAMDISYEGFAIYGRVLCLVVRKRDNATQGNRKGNGAAANEKLDGQAKMENWITSTQVPAGEDMS</sequence>
<keyword evidence="3" id="KW-1185">Reference proteome</keyword>
<reference evidence="2" key="1">
    <citation type="submission" date="2022-10" db="EMBL/GenBank/DDBJ databases">
        <title>Determination and structural analysis of whole genome sequence of Sarocladium strictum F4-1.</title>
        <authorList>
            <person name="Hu L."/>
            <person name="Jiang Y."/>
        </authorList>
    </citation>
    <scope>NUCLEOTIDE SEQUENCE</scope>
    <source>
        <strain evidence="2">F4-1</strain>
    </source>
</reference>
<dbReference type="PANTHER" id="PTHR40635">
    <property type="match status" value="1"/>
</dbReference>
<feature type="region of interest" description="Disordered" evidence="1">
    <location>
        <begin position="238"/>
        <end position="260"/>
    </location>
</feature>